<dbReference type="Gene3D" id="2.60.120.260">
    <property type="entry name" value="Galactose-binding domain-like"/>
    <property type="match status" value="1"/>
</dbReference>
<gene>
    <name evidence="8" type="ORF">H8R94_07600</name>
</gene>
<dbReference type="PANTHER" id="PTHR42732:SF1">
    <property type="entry name" value="BETA-MANNOSIDASE"/>
    <property type="match status" value="1"/>
</dbReference>
<dbReference type="InterPro" id="IPR036156">
    <property type="entry name" value="Beta-gal/glucu_dom_sf"/>
</dbReference>
<dbReference type="Gene3D" id="3.20.20.80">
    <property type="entry name" value="Glycosidases"/>
    <property type="match status" value="1"/>
</dbReference>
<dbReference type="InterPro" id="IPR017853">
    <property type="entry name" value="GH"/>
</dbReference>
<name>A0ABR7GG78_9FIRM</name>
<evidence type="ECO:0000313" key="9">
    <source>
        <dbReference type="Proteomes" id="UP000643810"/>
    </source>
</evidence>
<evidence type="ECO:0000259" key="5">
    <source>
        <dbReference type="Pfam" id="PF02836"/>
    </source>
</evidence>
<feature type="domain" description="Glycosyl hydrolases family 2 sugar binding" evidence="6">
    <location>
        <begin position="52"/>
        <end position="149"/>
    </location>
</feature>
<protein>
    <submittedName>
        <fullName evidence="8">Glycoside hydrolase family 2 protein</fullName>
    </submittedName>
</protein>
<evidence type="ECO:0000313" key="8">
    <source>
        <dbReference type="EMBL" id="MBC5686460.1"/>
    </source>
</evidence>
<dbReference type="Gene3D" id="2.60.40.10">
    <property type="entry name" value="Immunoglobulins"/>
    <property type="match status" value="2"/>
</dbReference>
<feature type="domain" description="DUF4982" evidence="7">
    <location>
        <begin position="576"/>
        <end position="621"/>
    </location>
</feature>
<dbReference type="SUPFAM" id="SSF51445">
    <property type="entry name" value="(Trans)glycosidases"/>
    <property type="match status" value="1"/>
</dbReference>
<dbReference type="InterPro" id="IPR006103">
    <property type="entry name" value="Glyco_hydro_2_cat"/>
</dbReference>
<dbReference type="InterPro" id="IPR013783">
    <property type="entry name" value="Ig-like_fold"/>
</dbReference>
<dbReference type="Pfam" id="PF00703">
    <property type="entry name" value="Glyco_hydro_2"/>
    <property type="match status" value="1"/>
</dbReference>
<organism evidence="8 9">
    <name type="scientific">Roseburia lenta</name>
    <dbReference type="NCBI Taxonomy" id="2763061"/>
    <lineage>
        <taxon>Bacteria</taxon>
        <taxon>Bacillati</taxon>
        <taxon>Bacillota</taxon>
        <taxon>Clostridia</taxon>
        <taxon>Lachnospirales</taxon>
        <taxon>Lachnospiraceae</taxon>
        <taxon>Roseburia</taxon>
    </lineage>
</organism>
<dbReference type="PRINTS" id="PR00132">
    <property type="entry name" value="GLHYDRLASE2"/>
</dbReference>
<dbReference type="PANTHER" id="PTHR42732">
    <property type="entry name" value="BETA-GALACTOSIDASE"/>
    <property type="match status" value="1"/>
</dbReference>
<dbReference type="InterPro" id="IPR006101">
    <property type="entry name" value="Glyco_hydro_2"/>
</dbReference>
<comment type="caution">
    <text evidence="8">The sequence shown here is derived from an EMBL/GenBank/DDBJ whole genome shotgun (WGS) entry which is preliminary data.</text>
</comment>
<accession>A0ABR7GG78</accession>
<evidence type="ECO:0000259" key="4">
    <source>
        <dbReference type="Pfam" id="PF00703"/>
    </source>
</evidence>
<evidence type="ECO:0000259" key="6">
    <source>
        <dbReference type="Pfam" id="PF02837"/>
    </source>
</evidence>
<dbReference type="Pfam" id="PF02837">
    <property type="entry name" value="Glyco_hydro_2_N"/>
    <property type="match status" value="1"/>
</dbReference>
<reference evidence="8 9" key="1">
    <citation type="submission" date="2020-08" db="EMBL/GenBank/DDBJ databases">
        <title>Genome public.</title>
        <authorList>
            <person name="Liu C."/>
            <person name="Sun Q."/>
        </authorList>
    </citation>
    <scope>NUCLEOTIDE SEQUENCE [LARGE SCALE GENOMIC DNA]</scope>
    <source>
        <strain evidence="8 9">NSJ-9</strain>
    </source>
</reference>
<dbReference type="Pfam" id="PF02836">
    <property type="entry name" value="Glyco_hydro_2_C"/>
    <property type="match status" value="1"/>
</dbReference>
<evidence type="ECO:0000256" key="1">
    <source>
        <dbReference type="ARBA" id="ARBA00007401"/>
    </source>
</evidence>
<dbReference type="InterPro" id="IPR006104">
    <property type="entry name" value="Glyco_hydro_2_N"/>
</dbReference>
<keyword evidence="2 8" id="KW-0378">Hydrolase</keyword>
<dbReference type="SUPFAM" id="SSF49303">
    <property type="entry name" value="beta-Galactosidase/glucuronidase domain"/>
    <property type="match status" value="1"/>
</dbReference>
<dbReference type="EMBL" id="JACOPG010000003">
    <property type="protein sequence ID" value="MBC5686460.1"/>
    <property type="molecule type" value="Genomic_DNA"/>
</dbReference>
<dbReference type="RefSeq" id="WP_186854297.1">
    <property type="nucleotide sequence ID" value="NZ_JACOPG010000003.1"/>
</dbReference>
<sequence>MSKKFTWNENWKFTKDAVTVSDKTTSAGNWETLDLPHTWNGEDGQDGGSDYYRGTCYYAKNLSKAEVAEGKEVYIEFEAANSSAELFVNGESVAKHDGGYSTWRANITPYLKDENEIVVAVDNAPNDYVYPQNADFTFYGGLYRKVSLILVDETRFDLDYYGSPAIKVTPEVTGDDAKITTEVYLTNAGSTEELVFTITDGDTVVDTVTVSADKTEVEQTITNVHLWNGRKDPHLYTMHAELKKNGTVVDERSTRFGCRTFKVDPEKGFFLNGEHYPLRGVSRHQDRPHIGNALTPEMHEEDAKIIYELGATTIRLAHYQHDQHFYDMCDELGFVLWAEIPYISVHMPNGRENTISQMKELVVQNYNHASIFFWGLSNEITMKGAKDPDLLENHHILNDMVHEMDKTRLTTMAVISMCDISESQYIEIPDLVSYNQYLGWYGGKIEENGPFMDSFHEMYPNIPIGMSEYGAEAYKWHSSHPEQGDYSEEYQAHYHEELIKQLYTRDFVWATHVWNMFDFAADARDEGGCKGMNNKGLVTFDRKYKKDSFYAYKAWLSDEPFVHLCSKNYVERDEDVTTVKVYSNLPEVELFVNGESVGKQTAEDHFFTFEVKNVGETKLVAKAGDCEDNATIKKVDEPNPDYRMPVTGDVINWFEITAPEGYFSINDTMGDIMANPEGQKLMGGLMAKMQAGNQNPSDDDPQKGMKELASQIDPAAAQKMMMGFTVKRMLGFGAVPKEQVLGINAMLNKIKK</sequence>
<comment type="similarity">
    <text evidence="1">Belongs to the glycosyl hydrolase 2 family.</text>
</comment>
<dbReference type="Proteomes" id="UP000643810">
    <property type="component" value="Unassembled WGS sequence"/>
</dbReference>
<feature type="domain" description="Glycoside hydrolase family 2 immunoglobulin-like beta-sandwich" evidence="4">
    <location>
        <begin position="166"/>
        <end position="259"/>
    </location>
</feature>
<dbReference type="InterPro" id="IPR008979">
    <property type="entry name" value="Galactose-bd-like_sf"/>
</dbReference>
<dbReference type="GO" id="GO:0016787">
    <property type="term" value="F:hydrolase activity"/>
    <property type="evidence" value="ECO:0007669"/>
    <property type="project" value="UniProtKB-KW"/>
</dbReference>
<dbReference type="Pfam" id="PF16355">
    <property type="entry name" value="DUF4982"/>
    <property type="match status" value="1"/>
</dbReference>
<dbReference type="InterPro" id="IPR006102">
    <property type="entry name" value="Ig-like_GH2"/>
</dbReference>
<evidence type="ECO:0000256" key="2">
    <source>
        <dbReference type="ARBA" id="ARBA00022801"/>
    </source>
</evidence>
<dbReference type="InterPro" id="IPR032311">
    <property type="entry name" value="DUF4982"/>
</dbReference>
<proteinExistence type="inferred from homology"/>
<evidence type="ECO:0000256" key="3">
    <source>
        <dbReference type="ARBA" id="ARBA00023295"/>
    </source>
</evidence>
<dbReference type="InterPro" id="IPR051913">
    <property type="entry name" value="GH2_Domain-Containing"/>
</dbReference>
<keyword evidence="3" id="KW-0326">Glycosidase</keyword>
<keyword evidence="9" id="KW-1185">Reference proteome</keyword>
<dbReference type="SUPFAM" id="SSF49785">
    <property type="entry name" value="Galactose-binding domain-like"/>
    <property type="match status" value="1"/>
</dbReference>
<feature type="domain" description="Glycoside hydrolase family 2 catalytic" evidence="5">
    <location>
        <begin position="267"/>
        <end position="550"/>
    </location>
</feature>
<evidence type="ECO:0000259" key="7">
    <source>
        <dbReference type="Pfam" id="PF16355"/>
    </source>
</evidence>